<name>A0AC59ZDP1_RANTA</name>
<reference evidence="1" key="1">
    <citation type="submission" date="2023-05" db="EMBL/GenBank/DDBJ databases">
        <authorList>
            <consortium name="ELIXIR-Norway"/>
        </authorList>
    </citation>
    <scope>NUCLEOTIDE SEQUENCE</scope>
</reference>
<sequence length="121" mass="13135">MQTVDPTGQVPGFFMHYLVELLPSLLLAAFQKQRLPEDATASLLSCPPSNQLSTQQRMPSGLLKAAGHCPLEATAALCSMESAKDNVMAKPWAYEMTPLRSPLCQSDPENSRALPFKSSVT</sequence>
<evidence type="ECO:0000313" key="1">
    <source>
        <dbReference type="EMBL" id="CAN0387725.1"/>
    </source>
</evidence>
<accession>A0AC59ZDP1</accession>
<evidence type="ECO:0000313" key="2">
    <source>
        <dbReference type="Proteomes" id="UP001162501"/>
    </source>
</evidence>
<dbReference type="EMBL" id="OX596112">
    <property type="protein sequence ID" value="CAN0387725.1"/>
    <property type="molecule type" value="Genomic_DNA"/>
</dbReference>
<dbReference type="Proteomes" id="UP001162501">
    <property type="component" value="Chromosome 28"/>
</dbReference>
<organism evidence="1 2">
    <name type="scientific">Rangifer tarandus platyrhynchus</name>
    <name type="common">Svalbard reindeer</name>
    <dbReference type="NCBI Taxonomy" id="3082113"/>
    <lineage>
        <taxon>Eukaryota</taxon>
        <taxon>Metazoa</taxon>
        <taxon>Chordata</taxon>
        <taxon>Craniata</taxon>
        <taxon>Vertebrata</taxon>
        <taxon>Euteleostomi</taxon>
        <taxon>Mammalia</taxon>
        <taxon>Eutheria</taxon>
        <taxon>Laurasiatheria</taxon>
        <taxon>Artiodactyla</taxon>
        <taxon>Ruminantia</taxon>
        <taxon>Pecora</taxon>
        <taxon>Cervidae</taxon>
        <taxon>Odocoileinae</taxon>
        <taxon>Rangifer</taxon>
    </lineage>
</organism>
<protein>
    <submittedName>
        <fullName evidence="1">Uncharacterized protein</fullName>
    </submittedName>
</protein>
<reference evidence="1" key="2">
    <citation type="submission" date="2025-03" db="EMBL/GenBank/DDBJ databases">
        <authorList>
            <consortium name="ELIXIR-Norway"/>
            <consortium name="Elixir Norway"/>
        </authorList>
    </citation>
    <scope>NUCLEOTIDE SEQUENCE</scope>
</reference>
<gene>
    <name evidence="1" type="ORF">MRATA1EN22A_LOCUS17250</name>
</gene>
<proteinExistence type="predicted"/>